<gene>
    <name evidence="1" type="ORF">GRF63_09175</name>
</gene>
<dbReference type="RefSeq" id="WP_160485715.1">
    <property type="nucleotide sequence ID" value="NZ_WUBR01000002.1"/>
</dbReference>
<sequence length="224" mass="24949">MAAILASNRAREAWEKGTGLGNAWLRFAPENLASEYERAPGFFESLDLNSKPDSGWEILKSLSDGLSKSQYRTELEKEIKEHLLDELFNDQLIATGYRELPSPGQSPVVINPARFETDDPDWREGTLEAHGFRYGRIRITDPAVMINGLNSKPKGGSNSAIDNAIAQLLKTNPEFADLPRKTSCDLVRNYLGAAYKPGNGLSDQNISKAIVRLCKRKRINRNSN</sequence>
<name>A0A844XES6_9SPHN</name>
<proteinExistence type="predicted"/>
<reference evidence="1 2" key="2">
    <citation type="submission" date="2020-02" db="EMBL/GenBank/DDBJ databases">
        <title>Erythrobacter dongmakensis sp. nov., isolated from a tidal mudflat.</title>
        <authorList>
            <person name="Kim I.S."/>
        </authorList>
    </citation>
    <scope>NUCLEOTIDE SEQUENCE [LARGE SCALE GENOMIC DNA]</scope>
    <source>
        <strain evidence="1 2">GH3-10</strain>
    </source>
</reference>
<organism evidence="1 2">
    <name type="scientific">Aurantiacibacter rhizosphaerae</name>
    <dbReference type="NCBI Taxonomy" id="2691582"/>
    <lineage>
        <taxon>Bacteria</taxon>
        <taxon>Pseudomonadati</taxon>
        <taxon>Pseudomonadota</taxon>
        <taxon>Alphaproteobacteria</taxon>
        <taxon>Sphingomonadales</taxon>
        <taxon>Erythrobacteraceae</taxon>
        <taxon>Aurantiacibacter</taxon>
    </lineage>
</organism>
<accession>A0A844XES6</accession>
<protein>
    <submittedName>
        <fullName evidence="1">Uncharacterized protein</fullName>
    </submittedName>
</protein>
<dbReference type="Proteomes" id="UP000461409">
    <property type="component" value="Unassembled WGS sequence"/>
</dbReference>
<comment type="caution">
    <text evidence="1">The sequence shown here is derived from an EMBL/GenBank/DDBJ whole genome shotgun (WGS) entry which is preliminary data.</text>
</comment>
<dbReference type="AlphaFoldDB" id="A0A844XES6"/>
<keyword evidence="2" id="KW-1185">Reference proteome</keyword>
<reference evidence="1 2" key="1">
    <citation type="submission" date="2019-12" db="EMBL/GenBank/DDBJ databases">
        <authorList>
            <person name="Lee S.D."/>
        </authorList>
    </citation>
    <scope>NUCLEOTIDE SEQUENCE [LARGE SCALE GENOMIC DNA]</scope>
    <source>
        <strain evidence="1 2">GH3-10</strain>
    </source>
</reference>
<evidence type="ECO:0000313" key="2">
    <source>
        <dbReference type="Proteomes" id="UP000461409"/>
    </source>
</evidence>
<evidence type="ECO:0000313" key="1">
    <source>
        <dbReference type="EMBL" id="MWV28078.1"/>
    </source>
</evidence>
<dbReference type="EMBL" id="WUBR01000002">
    <property type="protein sequence ID" value="MWV28078.1"/>
    <property type="molecule type" value="Genomic_DNA"/>
</dbReference>